<protein>
    <submittedName>
        <fullName evidence="2">Kelch repeat protein</fullName>
    </submittedName>
</protein>
<proteinExistence type="predicted"/>
<name>A0AC35TZB1_9BILA</name>
<accession>A0AC35TZB1</accession>
<dbReference type="Proteomes" id="UP000095286">
    <property type="component" value="Unplaced"/>
</dbReference>
<dbReference type="WBParaSite" id="RSKR_0000597450.1">
    <property type="protein sequence ID" value="RSKR_0000597450.1"/>
    <property type="gene ID" value="RSKR_0000597450"/>
</dbReference>
<organism evidence="1 2">
    <name type="scientific">Rhabditophanes sp. KR3021</name>
    <dbReference type="NCBI Taxonomy" id="114890"/>
    <lineage>
        <taxon>Eukaryota</taxon>
        <taxon>Metazoa</taxon>
        <taxon>Ecdysozoa</taxon>
        <taxon>Nematoda</taxon>
        <taxon>Chromadorea</taxon>
        <taxon>Rhabditida</taxon>
        <taxon>Tylenchina</taxon>
        <taxon>Panagrolaimomorpha</taxon>
        <taxon>Strongyloidoidea</taxon>
        <taxon>Alloionematidae</taxon>
        <taxon>Rhabditophanes</taxon>
    </lineage>
</organism>
<evidence type="ECO:0000313" key="1">
    <source>
        <dbReference type="Proteomes" id="UP000095286"/>
    </source>
</evidence>
<evidence type="ECO:0000313" key="2">
    <source>
        <dbReference type="WBParaSite" id="RSKR_0000597450.1"/>
    </source>
</evidence>
<sequence>MAPKKLEIMYNLETNKSELLSFEMINNKNAPKLLERMFCHDSVIVDDIIYTGGGFSKKFDPREGRWSFLTDITTRAYYTAMSSFEQTIACSGDYHTESACQVYDIKNDKWHKIADLTIPTFGARSIENKTSIIVAGGRNFNTIQSYDKRNKTWSILDIRLPFMNSFSSKIWL</sequence>
<reference evidence="2" key="1">
    <citation type="submission" date="2016-11" db="UniProtKB">
        <authorList>
            <consortium name="WormBaseParasite"/>
        </authorList>
    </citation>
    <scope>IDENTIFICATION</scope>
    <source>
        <strain evidence="2">KR3021</strain>
    </source>
</reference>